<feature type="compositionally biased region" description="Basic and acidic residues" evidence="6">
    <location>
        <begin position="639"/>
        <end position="649"/>
    </location>
</feature>
<dbReference type="SUPFAM" id="SSF81383">
    <property type="entry name" value="F-box domain"/>
    <property type="match status" value="1"/>
</dbReference>
<feature type="compositionally biased region" description="Low complexity" evidence="6">
    <location>
        <begin position="683"/>
        <end position="697"/>
    </location>
</feature>
<name>A0A836C325_9CHLO</name>
<feature type="region of interest" description="Disordered" evidence="6">
    <location>
        <begin position="445"/>
        <end position="534"/>
    </location>
</feature>
<feature type="compositionally biased region" description="Low complexity" evidence="6">
    <location>
        <begin position="710"/>
        <end position="719"/>
    </location>
</feature>
<keyword evidence="4" id="KW-0969">Cilium</keyword>
<feature type="compositionally biased region" description="Basic and acidic residues" evidence="6">
    <location>
        <begin position="699"/>
        <end position="708"/>
    </location>
</feature>
<sequence>MRLSRNKTLEASAALRRRCDGSEDSSMTLAKLVEICRESGNAVSPLACTRLELSCQLFTTMDECLGDYRDVQQLNLDGNRISRIQNLDGLKSLQCLHLRGNCIRAIEGLAGLPRLRLLDLSCNALARLDGLSGLPRLEALLVADNLLSSGASIAHVTACTALCELDLGGNRLADADAVLGVLSAVPQLQTLTLARNPLARSGPAKPAGAAPGPGHGAAATARTGDGSGGAEGKEAEAAGGGSHANAAGHFAPAPLAFYRRTVVARCPGLTALDHTAILPQERRYAEAWWREEQQARVVAQQSTTRPLPGAVSAASGVAAANGSCPGTSSPQASDPGVVDCARLPLDVLYPVLACLEPRALLMAALACRPWAAVAAQLLSRRRRETAVARWDAALVRVPSLARALAEVDRSDLLPLAEQASPPRPLAQLFFALDVLWRQLGRRQALMAAQQPPPHAPHGQHPQHVEGPGVSTPGPPRPPHETAGCEVGRQPGRSVEEEPLANGEVRDAGSWAGDPNLELDTDDEELEPEPCDLDSQTWRHSHWASARQLIEDPDFPTPGLLAALPLGPRSLALLRSRTGSADDLDFYVPHLQPRDAGKHCEAAGRLAEWLMGAEELTRAGHDRDAAGAWAWPQAFIRRMHDQGQQQREDEGASSAAAAAAAHGRQPSAGLPPSNALAADADPTASVAEAAAGPHAPASDGRAHVPEDGTHAAPPAAAEADPQLPWRSARVAARLLQCAAVVATLDVVRARAATVGAQCEAWAAALAQQGNEDSALWRCVRSIREGVQQLLRCPVPSYPALQLPLPMPMPGLAPLPQQPVISPGEVKGGAELQAEVAALQALAASVAEAEPLYVRGAAAAQERLERRRQAGRGRRKE</sequence>
<dbReference type="Proteomes" id="UP000612055">
    <property type="component" value="Unassembled WGS sequence"/>
</dbReference>
<evidence type="ECO:0000313" key="7">
    <source>
        <dbReference type="EMBL" id="KAG2497412.1"/>
    </source>
</evidence>
<keyword evidence="5" id="KW-0966">Cell projection</keyword>
<dbReference type="InterPro" id="IPR025875">
    <property type="entry name" value="Leu-rich_rpt_4"/>
</dbReference>
<dbReference type="SMART" id="SM00365">
    <property type="entry name" value="LRR_SD22"/>
    <property type="match status" value="3"/>
</dbReference>
<evidence type="ECO:0000313" key="8">
    <source>
        <dbReference type="Proteomes" id="UP000612055"/>
    </source>
</evidence>
<comment type="caution">
    <text evidence="7">The sequence shown here is derived from an EMBL/GenBank/DDBJ whole genome shotgun (WGS) entry which is preliminary data.</text>
</comment>
<protein>
    <submittedName>
        <fullName evidence="7">Uncharacterized protein</fullName>
    </submittedName>
</protein>
<feature type="region of interest" description="Disordered" evidence="6">
    <location>
        <begin position="639"/>
        <end position="719"/>
    </location>
</feature>
<dbReference type="OrthoDB" id="1517790at2759"/>
<reference evidence="7" key="1">
    <citation type="journal article" date="2020" name="bioRxiv">
        <title>Comparative genomics of Chlamydomonas.</title>
        <authorList>
            <person name="Craig R.J."/>
            <person name="Hasan A.R."/>
            <person name="Ness R.W."/>
            <person name="Keightley P.D."/>
        </authorList>
    </citation>
    <scope>NUCLEOTIDE SEQUENCE</scope>
    <source>
        <strain evidence="7">CCAP 11/70</strain>
    </source>
</reference>
<comment type="subcellular location">
    <subcellularLocation>
        <location evidence="1">Cytoplasm</location>
        <location evidence="1">Cytoskeleton</location>
        <location evidence="1">Cilium axoneme</location>
    </subcellularLocation>
</comment>
<dbReference type="InterPro" id="IPR036047">
    <property type="entry name" value="F-box-like_dom_sf"/>
</dbReference>
<dbReference type="AlphaFoldDB" id="A0A836C325"/>
<feature type="compositionally biased region" description="Low complexity" evidence="6">
    <location>
        <begin position="199"/>
        <end position="224"/>
    </location>
</feature>
<dbReference type="InterPro" id="IPR001611">
    <property type="entry name" value="Leu-rich_rpt"/>
</dbReference>
<accession>A0A836C325</accession>
<dbReference type="Pfam" id="PF12799">
    <property type="entry name" value="LRR_4"/>
    <property type="match status" value="1"/>
</dbReference>
<feature type="compositionally biased region" description="Low complexity" evidence="6">
    <location>
        <begin position="651"/>
        <end position="660"/>
    </location>
</feature>
<dbReference type="CDD" id="cd09917">
    <property type="entry name" value="F-box_SF"/>
    <property type="match status" value="1"/>
</dbReference>
<dbReference type="PANTHER" id="PTHR45973">
    <property type="entry name" value="PROTEIN PHOSPHATASE 1 REGULATORY SUBUNIT SDS22-RELATED"/>
    <property type="match status" value="1"/>
</dbReference>
<dbReference type="Gene3D" id="3.80.10.10">
    <property type="entry name" value="Ribonuclease Inhibitor"/>
    <property type="match status" value="1"/>
</dbReference>
<keyword evidence="3" id="KW-0677">Repeat</keyword>
<dbReference type="PANTHER" id="PTHR45973:SF9">
    <property type="entry name" value="LEUCINE-RICH REPEAT-CONTAINING PROTEIN 46"/>
    <property type="match status" value="1"/>
</dbReference>
<evidence type="ECO:0000256" key="4">
    <source>
        <dbReference type="ARBA" id="ARBA00023069"/>
    </source>
</evidence>
<dbReference type="EMBL" id="JAEHOE010000014">
    <property type="protein sequence ID" value="KAG2497412.1"/>
    <property type="molecule type" value="Genomic_DNA"/>
</dbReference>
<dbReference type="GO" id="GO:0005930">
    <property type="term" value="C:axoneme"/>
    <property type="evidence" value="ECO:0007669"/>
    <property type="project" value="UniProtKB-SubCell"/>
</dbReference>
<evidence type="ECO:0000256" key="2">
    <source>
        <dbReference type="ARBA" id="ARBA00022614"/>
    </source>
</evidence>
<keyword evidence="2" id="KW-0433">Leucine-rich repeat</keyword>
<feature type="compositionally biased region" description="Acidic residues" evidence="6">
    <location>
        <begin position="516"/>
        <end position="531"/>
    </location>
</feature>
<proteinExistence type="predicted"/>
<evidence type="ECO:0000256" key="1">
    <source>
        <dbReference type="ARBA" id="ARBA00004430"/>
    </source>
</evidence>
<feature type="compositionally biased region" description="Low complexity" evidence="6">
    <location>
        <begin position="456"/>
        <end position="471"/>
    </location>
</feature>
<gene>
    <name evidence="7" type="ORF">HYH03_004567</name>
</gene>
<dbReference type="InterPro" id="IPR032675">
    <property type="entry name" value="LRR_dom_sf"/>
</dbReference>
<keyword evidence="8" id="KW-1185">Reference proteome</keyword>
<dbReference type="InterPro" id="IPR050576">
    <property type="entry name" value="Cilia_flagella_integrity"/>
</dbReference>
<dbReference type="PROSITE" id="PS51450">
    <property type="entry name" value="LRR"/>
    <property type="match status" value="3"/>
</dbReference>
<evidence type="ECO:0000256" key="5">
    <source>
        <dbReference type="ARBA" id="ARBA00023273"/>
    </source>
</evidence>
<evidence type="ECO:0000256" key="6">
    <source>
        <dbReference type="SAM" id="MobiDB-lite"/>
    </source>
</evidence>
<dbReference type="SUPFAM" id="SSF52075">
    <property type="entry name" value="Outer arm dynein light chain 1"/>
    <property type="match status" value="1"/>
</dbReference>
<organism evidence="7 8">
    <name type="scientific">Edaphochlamys debaryana</name>
    <dbReference type="NCBI Taxonomy" id="47281"/>
    <lineage>
        <taxon>Eukaryota</taxon>
        <taxon>Viridiplantae</taxon>
        <taxon>Chlorophyta</taxon>
        <taxon>core chlorophytes</taxon>
        <taxon>Chlorophyceae</taxon>
        <taxon>CS clade</taxon>
        <taxon>Chlamydomonadales</taxon>
        <taxon>Chlamydomonadales incertae sedis</taxon>
        <taxon>Edaphochlamys</taxon>
    </lineage>
</organism>
<feature type="region of interest" description="Disordered" evidence="6">
    <location>
        <begin position="199"/>
        <end position="243"/>
    </location>
</feature>
<evidence type="ECO:0000256" key="3">
    <source>
        <dbReference type="ARBA" id="ARBA00022737"/>
    </source>
</evidence>